<evidence type="ECO:0000313" key="3">
    <source>
        <dbReference type="Proteomes" id="UP000640335"/>
    </source>
</evidence>
<organism evidence="2 3">
    <name type="scientific">Clostridium gallinarum</name>
    <dbReference type="NCBI Taxonomy" id="2762246"/>
    <lineage>
        <taxon>Bacteria</taxon>
        <taxon>Bacillati</taxon>
        <taxon>Bacillota</taxon>
        <taxon>Clostridia</taxon>
        <taxon>Eubacteriales</taxon>
        <taxon>Clostridiaceae</taxon>
        <taxon>Clostridium</taxon>
    </lineage>
</organism>
<proteinExistence type="predicted"/>
<dbReference type="Gene3D" id="3.30.565.10">
    <property type="entry name" value="Histidine kinase-like ATPase, C-terminal domain"/>
    <property type="match status" value="1"/>
</dbReference>
<keyword evidence="3" id="KW-1185">Reference proteome</keyword>
<keyword evidence="2" id="KW-0547">Nucleotide-binding</keyword>
<dbReference type="GO" id="GO:0005524">
    <property type="term" value="F:ATP binding"/>
    <property type="evidence" value="ECO:0007669"/>
    <property type="project" value="UniProtKB-KW"/>
</dbReference>
<dbReference type="Proteomes" id="UP000640335">
    <property type="component" value="Unassembled WGS sequence"/>
</dbReference>
<name>A0ABR8Q600_9CLOT</name>
<dbReference type="InterPro" id="IPR036890">
    <property type="entry name" value="HATPase_C_sf"/>
</dbReference>
<dbReference type="RefSeq" id="WP_191750592.1">
    <property type="nucleotide sequence ID" value="NZ_JACSQZ010000047.1"/>
</dbReference>
<evidence type="ECO:0000259" key="1">
    <source>
        <dbReference type="Pfam" id="PF14501"/>
    </source>
</evidence>
<dbReference type="PANTHER" id="PTHR40448:SF1">
    <property type="entry name" value="TWO-COMPONENT SENSOR HISTIDINE KINASE"/>
    <property type="match status" value="1"/>
</dbReference>
<dbReference type="Pfam" id="PF14501">
    <property type="entry name" value="HATPase_c_5"/>
    <property type="match status" value="1"/>
</dbReference>
<gene>
    <name evidence="2" type="ORF">H9660_11850</name>
</gene>
<dbReference type="SUPFAM" id="SSF55874">
    <property type="entry name" value="ATPase domain of HSP90 chaperone/DNA topoisomerase II/histidine kinase"/>
    <property type="match status" value="1"/>
</dbReference>
<comment type="caution">
    <text evidence="2">The sequence shown here is derived from an EMBL/GenBank/DDBJ whole genome shotgun (WGS) entry which is preliminary data.</text>
</comment>
<keyword evidence="2" id="KW-0067">ATP-binding</keyword>
<reference evidence="2 3" key="1">
    <citation type="submission" date="2020-08" db="EMBL/GenBank/DDBJ databases">
        <title>A Genomic Blueprint of the Chicken Gut Microbiome.</title>
        <authorList>
            <person name="Gilroy R."/>
            <person name="Ravi A."/>
            <person name="Getino M."/>
            <person name="Pursley I."/>
            <person name="Horton D.L."/>
            <person name="Alikhan N.-F."/>
            <person name="Baker D."/>
            <person name="Gharbi K."/>
            <person name="Hall N."/>
            <person name="Watson M."/>
            <person name="Adriaenssens E.M."/>
            <person name="Foster-Nyarko E."/>
            <person name="Jarju S."/>
            <person name="Secka A."/>
            <person name="Antonio M."/>
            <person name="Oren A."/>
            <person name="Chaudhuri R."/>
            <person name="La Ragione R.M."/>
            <person name="Hildebrand F."/>
            <person name="Pallen M.J."/>
        </authorList>
    </citation>
    <scope>NUCLEOTIDE SEQUENCE [LARGE SCALE GENOMIC DNA]</scope>
    <source>
        <strain evidence="2 3">Sa3CUN1</strain>
    </source>
</reference>
<accession>A0ABR8Q600</accession>
<sequence>MKNNYIKFDYNINIPIDFNYDISDISILLGNILDNSIEAVNKLPIKKRYISFFMEYKNKTLFITIKNKFNGRIIKDNNNNNILTSKKDCNKHGLGLLSIKNIVNKYFGEFNVDIKENVFIIKILLFEIN</sequence>
<protein>
    <submittedName>
        <fullName evidence="2">ATP-binding protein</fullName>
    </submittedName>
</protein>
<feature type="domain" description="Sensor histidine kinase NatK-like C-terminal" evidence="1">
    <location>
        <begin position="22"/>
        <end position="125"/>
    </location>
</feature>
<dbReference type="EMBL" id="JACSQZ010000047">
    <property type="protein sequence ID" value="MBD7915838.1"/>
    <property type="molecule type" value="Genomic_DNA"/>
</dbReference>
<dbReference type="PANTHER" id="PTHR40448">
    <property type="entry name" value="TWO-COMPONENT SENSOR HISTIDINE KINASE"/>
    <property type="match status" value="1"/>
</dbReference>
<dbReference type="InterPro" id="IPR032834">
    <property type="entry name" value="NatK-like_C"/>
</dbReference>
<evidence type="ECO:0000313" key="2">
    <source>
        <dbReference type="EMBL" id="MBD7915838.1"/>
    </source>
</evidence>